<dbReference type="Proteomes" id="UP000825002">
    <property type="component" value="Unassembled WGS sequence"/>
</dbReference>
<dbReference type="EMBL" id="JAIFTH010001001">
    <property type="protein sequence ID" value="KAG9508761.1"/>
    <property type="molecule type" value="Genomic_DNA"/>
</dbReference>
<dbReference type="SMART" id="SM00060">
    <property type="entry name" value="FN3"/>
    <property type="match status" value="2"/>
</dbReference>
<gene>
    <name evidence="7" type="primary">tutl</name>
    <name evidence="7" type="ORF">GZH46_02737</name>
</gene>
<dbReference type="SUPFAM" id="SSF49265">
    <property type="entry name" value="Fibronectin type III"/>
    <property type="match status" value="1"/>
</dbReference>
<feature type="compositionally biased region" description="Low complexity" evidence="3">
    <location>
        <begin position="813"/>
        <end position="853"/>
    </location>
</feature>
<evidence type="ECO:0000313" key="8">
    <source>
        <dbReference type="Proteomes" id="UP000825002"/>
    </source>
</evidence>
<feature type="compositionally biased region" description="Low complexity" evidence="3">
    <location>
        <begin position="21"/>
        <end position="38"/>
    </location>
</feature>
<keyword evidence="4" id="KW-0812">Transmembrane</keyword>
<dbReference type="InterPro" id="IPR036179">
    <property type="entry name" value="Ig-like_dom_sf"/>
</dbReference>
<feature type="region of interest" description="Disordered" evidence="3">
    <location>
        <begin position="806"/>
        <end position="866"/>
    </location>
</feature>
<evidence type="ECO:0000256" key="3">
    <source>
        <dbReference type="SAM" id="MobiDB-lite"/>
    </source>
</evidence>
<dbReference type="PROSITE" id="PS50853">
    <property type="entry name" value="FN3"/>
    <property type="match status" value="2"/>
</dbReference>
<sequence length="1061" mass="115920">RDERQYMPHQRRARARRHVTNNNHSSSSSSSSNNNNNNKPANKSAIKPDFKVSAVVGQNVILNCAMQFRNGVETSYVVNWSKWGEKLPIYIWYAGYPPHTAPEYESRVSRIGQASLNLSQVHESDQGLYRCKIHYIDRLPSDDTDNNGTWVYLDVQAPPHFTRTPPAVSYVRAGEQLVLPCQADSTPPPTIRWLRNNQVIEDTASGPVYVRPASNELVIESVHVGQTTGDYVCQASNSEGTVEATASVQMAVPPIITHAPSNQTRLEGDRVEFMCRARALPPNITYEWLHEGTPIDASRAALEGRVARRPDGALVIGSVVAQDAGKYTCRASNGFTHDSVYPTATSTVGTNAPATMSHTRHAERSSWLEVEYPARVTYSPALQYLPLGMPGIIRCHVASSPALNYVTWTFNDDPLDTKLSRDFEELRNGSLLVRQAGHAHAGKYRCTPFNIHASGGSSLPMEVRVEPAPEFVMRPKEYYRVVNGSLARLPCDATGSPRPSISWRRHTILAPPLIDGASSASGQAGDDSSLFHVTPLDPKRTEVRDSHLIIRGVHKGDFGRYDCVVENDVATLISSTMLYVDETTPHAPTHLVVATSAWSATLKWDAGYDGGFEQTFTIYYRPALVATSLDEDRAHTDESLLLLSQVPATTATSQQQVHQWTSINVVPPGANKFTIQNLAHSTWYEFYVQPSNQLGNGTRSRIVHARTGRATRGTLTSPTRSHQLLHNESSSRSTDSEYEAVSLASVEQNNASVTHIDHNADEDDDAQPDPSAVLGSDPNAPVTAVLDTPLTDESTLYSVTPADGETATTLQHNSSNHSVSRSSSNTNSLDSNTNLSSLMNTSSISNSNSDDPNALTDSSSNSDTADQTHTSFVIGRLANPVNSGLKLAAPRNVTIMKVAQGWVVSWIAPDSVMSSDSKHEVAFYSVECREKGDKWRQIGPPVKETSFLVKDLKPGVEYFFRVVASSVLGTGEASDEIAFLLPDNRKKPGGAQALAAGVVGGILFFIAMIVLSVCTVKMCNERRRRRAEKAAYVMMACPVMDRHNDHTGPTFPPGAPLIVNN</sequence>
<dbReference type="CDD" id="cd00063">
    <property type="entry name" value="FN3"/>
    <property type="match status" value="2"/>
</dbReference>
<feature type="domain" description="Ig-like" evidence="5">
    <location>
        <begin position="469"/>
        <end position="574"/>
    </location>
</feature>
<dbReference type="SMART" id="SM00408">
    <property type="entry name" value="IGc2"/>
    <property type="match status" value="5"/>
</dbReference>
<accession>A0ABQ7S5T6</accession>
<reference evidence="7 8" key="1">
    <citation type="submission" date="2020-10" db="EMBL/GenBank/DDBJ databases">
        <authorList>
            <person name="Klimov P.B."/>
            <person name="Dyachkov S.M."/>
            <person name="Chetverikov P.E."/>
        </authorList>
    </citation>
    <scope>NUCLEOTIDE SEQUENCE [LARGE SCALE GENOMIC DNA]</scope>
    <source>
        <strain evidence="7">BMOC 18-1129-001#AD2665</strain>
        <tissue evidence="7">Entire mites</tissue>
    </source>
</reference>
<proteinExistence type="predicted"/>
<dbReference type="CDD" id="cd00096">
    <property type="entry name" value="Ig"/>
    <property type="match status" value="1"/>
</dbReference>
<evidence type="ECO:0000256" key="1">
    <source>
        <dbReference type="ARBA" id="ARBA00022737"/>
    </source>
</evidence>
<keyword evidence="4" id="KW-0472">Membrane</keyword>
<protein>
    <submittedName>
        <fullName evidence="7">Protein turtle</fullName>
    </submittedName>
</protein>
<feature type="domain" description="Fibronectin type-III" evidence="6">
    <location>
        <begin position="584"/>
        <end position="710"/>
    </location>
</feature>
<feature type="domain" description="Ig-like" evidence="5">
    <location>
        <begin position="373"/>
        <end position="464"/>
    </location>
</feature>
<dbReference type="Pfam" id="PF13927">
    <property type="entry name" value="Ig_3"/>
    <property type="match status" value="3"/>
</dbReference>
<evidence type="ECO:0000259" key="5">
    <source>
        <dbReference type="PROSITE" id="PS50835"/>
    </source>
</evidence>
<feature type="domain" description="Fibronectin type-III" evidence="6">
    <location>
        <begin position="889"/>
        <end position="984"/>
    </location>
</feature>
<comment type="caution">
    <text evidence="7">The sequence shown here is derived from an EMBL/GenBank/DDBJ whole genome shotgun (WGS) entry which is preliminary data.</text>
</comment>
<feature type="region of interest" description="Disordered" evidence="3">
    <location>
        <begin position="1"/>
        <end position="45"/>
    </location>
</feature>
<dbReference type="InterPro" id="IPR013106">
    <property type="entry name" value="Ig_V-set"/>
</dbReference>
<feature type="domain" description="Ig-like" evidence="5">
    <location>
        <begin position="159"/>
        <end position="249"/>
    </location>
</feature>
<feature type="transmembrane region" description="Helical" evidence="4">
    <location>
        <begin position="993"/>
        <end position="1016"/>
    </location>
</feature>
<feature type="domain" description="Ig-like" evidence="5">
    <location>
        <begin position="40"/>
        <end position="133"/>
    </location>
</feature>
<dbReference type="Pfam" id="PF00041">
    <property type="entry name" value="fn3"/>
    <property type="match status" value="1"/>
</dbReference>
<feature type="non-terminal residue" evidence="7">
    <location>
        <position position="1"/>
    </location>
</feature>
<evidence type="ECO:0000313" key="7">
    <source>
        <dbReference type="EMBL" id="KAG9508761.1"/>
    </source>
</evidence>
<name>A0ABQ7S5T6_9ACAR</name>
<feature type="compositionally biased region" description="Polar residues" evidence="3">
    <location>
        <begin position="715"/>
        <end position="733"/>
    </location>
</feature>
<dbReference type="PANTHER" id="PTHR44170">
    <property type="entry name" value="PROTEIN SIDEKICK"/>
    <property type="match status" value="1"/>
</dbReference>
<dbReference type="PROSITE" id="PS50835">
    <property type="entry name" value="IG_LIKE"/>
    <property type="match status" value="5"/>
</dbReference>
<feature type="domain" description="Ig-like" evidence="5">
    <location>
        <begin position="254"/>
        <end position="347"/>
    </location>
</feature>
<evidence type="ECO:0000256" key="4">
    <source>
        <dbReference type="SAM" id="Phobius"/>
    </source>
</evidence>
<evidence type="ECO:0000256" key="2">
    <source>
        <dbReference type="ARBA" id="ARBA00023157"/>
    </source>
</evidence>
<keyword evidence="4" id="KW-1133">Transmembrane helix</keyword>
<feature type="region of interest" description="Disordered" evidence="3">
    <location>
        <begin position="706"/>
        <end position="742"/>
    </location>
</feature>
<dbReference type="InterPro" id="IPR036116">
    <property type="entry name" value="FN3_sf"/>
</dbReference>
<dbReference type="SUPFAM" id="SSF48726">
    <property type="entry name" value="Immunoglobulin"/>
    <property type="match status" value="5"/>
</dbReference>
<keyword evidence="8" id="KW-1185">Reference proteome</keyword>
<feature type="compositionally biased region" description="Polar residues" evidence="3">
    <location>
        <begin position="855"/>
        <end position="866"/>
    </location>
</feature>
<keyword evidence="2" id="KW-1015">Disulfide bond</keyword>
<feature type="non-terminal residue" evidence="7">
    <location>
        <position position="1061"/>
    </location>
</feature>
<feature type="compositionally biased region" description="Basic residues" evidence="3">
    <location>
        <begin position="9"/>
        <end position="19"/>
    </location>
</feature>
<dbReference type="InterPro" id="IPR003598">
    <property type="entry name" value="Ig_sub2"/>
</dbReference>
<dbReference type="PANTHER" id="PTHR44170:SF32">
    <property type="entry name" value="PROTEIN TURTLE-LIKE PROTEIN"/>
    <property type="match status" value="1"/>
</dbReference>
<dbReference type="Gene3D" id="2.60.40.10">
    <property type="entry name" value="Immunoglobulins"/>
    <property type="match status" value="7"/>
</dbReference>
<organism evidence="7 8">
    <name type="scientific">Fragariocoptes setiger</name>
    <dbReference type="NCBI Taxonomy" id="1670756"/>
    <lineage>
        <taxon>Eukaryota</taxon>
        <taxon>Metazoa</taxon>
        <taxon>Ecdysozoa</taxon>
        <taxon>Arthropoda</taxon>
        <taxon>Chelicerata</taxon>
        <taxon>Arachnida</taxon>
        <taxon>Acari</taxon>
        <taxon>Acariformes</taxon>
        <taxon>Trombidiformes</taxon>
        <taxon>Prostigmata</taxon>
        <taxon>Eupodina</taxon>
        <taxon>Eriophyoidea</taxon>
        <taxon>Phytoptidae</taxon>
        <taxon>Fragariocoptes</taxon>
    </lineage>
</organism>
<feature type="region of interest" description="Disordered" evidence="3">
    <location>
        <begin position="758"/>
        <end position="785"/>
    </location>
</feature>
<dbReference type="InterPro" id="IPR003599">
    <property type="entry name" value="Ig_sub"/>
</dbReference>
<dbReference type="InterPro" id="IPR013783">
    <property type="entry name" value="Ig-like_fold"/>
</dbReference>
<keyword evidence="1" id="KW-0677">Repeat</keyword>
<dbReference type="Pfam" id="PF07686">
    <property type="entry name" value="V-set"/>
    <property type="match status" value="1"/>
</dbReference>
<evidence type="ECO:0000259" key="6">
    <source>
        <dbReference type="PROSITE" id="PS50853"/>
    </source>
</evidence>
<dbReference type="InterPro" id="IPR003961">
    <property type="entry name" value="FN3_dom"/>
</dbReference>
<dbReference type="SMART" id="SM00409">
    <property type="entry name" value="IG"/>
    <property type="match status" value="5"/>
</dbReference>
<dbReference type="InterPro" id="IPR007110">
    <property type="entry name" value="Ig-like_dom"/>
</dbReference>